<dbReference type="AlphaFoldDB" id="A0A1H8WAD9"/>
<gene>
    <name evidence="6" type="ORF">SAMN04489732_10518</name>
</gene>
<comment type="subcellular location">
    <subcellularLocation>
        <location evidence="1">Cytoplasm</location>
    </subcellularLocation>
</comment>
<feature type="region of interest" description="Disordered" evidence="5">
    <location>
        <begin position="158"/>
        <end position="187"/>
    </location>
</feature>
<feature type="region of interest" description="Disordered" evidence="5">
    <location>
        <begin position="197"/>
        <end position="216"/>
    </location>
</feature>
<evidence type="ECO:0000256" key="4">
    <source>
        <dbReference type="ARBA" id="ARBA00023186"/>
    </source>
</evidence>
<evidence type="ECO:0000256" key="1">
    <source>
        <dbReference type="ARBA" id="ARBA00004496"/>
    </source>
</evidence>
<keyword evidence="4" id="KW-0143">Chaperone</keyword>
<sequence length="274" mass="29836">MQQEFFTPLAFDFLWESMKLGELPYPLRVRSHGATEDERVSLRHRVDVELKARGVRDSRGYVEPRLDDWLGLLARGPVSIDAVHIPQFQAHPIAILAAGDDRTGVVAIQDGDGIWLRGVPSDGLASAVIDLLPAGPRGSEASVTLPLDEALNTRPIRVPVSASSGPAEAEEKGRRGRRQSLSERVTVDPKETYGLISGQPRQRGGQLAANSRSSLGSRQRSRVLGWFDTATGRYLSLSRAGSDGREWVTVAPADPKTLRTRLGEMVASVAVDTR</sequence>
<reference evidence="6 7" key="1">
    <citation type="submission" date="2016-10" db="EMBL/GenBank/DDBJ databases">
        <authorList>
            <person name="de Groot N.N."/>
        </authorList>
    </citation>
    <scope>NUCLEOTIDE SEQUENCE [LARGE SCALE GENOMIC DNA]</scope>
    <source>
        <strain evidence="6 7">DSM 44993</strain>
    </source>
</reference>
<evidence type="ECO:0000256" key="5">
    <source>
        <dbReference type="SAM" id="MobiDB-lite"/>
    </source>
</evidence>
<proteinExistence type="inferred from homology"/>
<accession>A0A1H8WAD9</accession>
<evidence type="ECO:0000313" key="7">
    <source>
        <dbReference type="Proteomes" id="UP000198582"/>
    </source>
</evidence>
<dbReference type="Pfam" id="PF14011">
    <property type="entry name" value="ESX-1_EspG"/>
    <property type="match status" value="1"/>
</dbReference>
<dbReference type="InterPro" id="IPR025734">
    <property type="entry name" value="EspG"/>
</dbReference>
<keyword evidence="7" id="KW-1185">Reference proteome</keyword>
<name>A0A1H8WAD9_9PSEU</name>
<keyword evidence="3" id="KW-0963">Cytoplasm</keyword>
<evidence type="ECO:0000256" key="3">
    <source>
        <dbReference type="ARBA" id="ARBA00022490"/>
    </source>
</evidence>
<protein>
    <submittedName>
        <fullName evidence="6">EspG family protein</fullName>
    </submittedName>
</protein>
<dbReference type="RefSeq" id="WP_091617142.1">
    <property type="nucleotide sequence ID" value="NZ_FOEF01000005.1"/>
</dbReference>
<dbReference type="STRING" id="394193.SAMN04489732_10518"/>
<comment type="similarity">
    <text evidence="2">Belongs to the EspG family.</text>
</comment>
<evidence type="ECO:0000313" key="6">
    <source>
        <dbReference type="EMBL" id="SEP24610.1"/>
    </source>
</evidence>
<organism evidence="6 7">
    <name type="scientific">Amycolatopsis saalfeldensis</name>
    <dbReference type="NCBI Taxonomy" id="394193"/>
    <lineage>
        <taxon>Bacteria</taxon>
        <taxon>Bacillati</taxon>
        <taxon>Actinomycetota</taxon>
        <taxon>Actinomycetes</taxon>
        <taxon>Pseudonocardiales</taxon>
        <taxon>Pseudonocardiaceae</taxon>
        <taxon>Amycolatopsis</taxon>
    </lineage>
</organism>
<dbReference type="Proteomes" id="UP000198582">
    <property type="component" value="Unassembled WGS sequence"/>
</dbReference>
<dbReference type="OrthoDB" id="5175124at2"/>
<dbReference type="EMBL" id="FOEF01000005">
    <property type="protein sequence ID" value="SEP24610.1"/>
    <property type="molecule type" value="Genomic_DNA"/>
</dbReference>
<evidence type="ECO:0000256" key="2">
    <source>
        <dbReference type="ARBA" id="ARBA00006411"/>
    </source>
</evidence>